<evidence type="ECO:0000313" key="11">
    <source>
        <dbReference type="Proteomes" id="UP001336835"/>
    </source>
</evidence>
<dbReference type="InterPro" id="IPR007168">
    <property type="entry name" value="Phageshock_PspC_N"/>
</dbReference>
<dbReference type="Pfam" id="PF18917">
    <property type="entry name" value="LiaI-LiaF-like_TM1"/>
    <property type="match status" value="1"/>
</dbReference>
<proteinExistence type="predicted"/>
<keyword evidence="11" id="KW-1185">Reference proteome</keyword>
<feature type="compositionally biased region" description="Basic and acidic residues" evidence="6">
    <location>
        <begin position="213"/>
        <end position="224"/>
    </location>
</feature>
<sequence length="224" mass="25641">MEKRLYRNEHNKVIAGVSSGLADYMQVDITIIRLLFVLSTIFLAGTGLLVYIIMWIVVPVNNDPVARYNKFNEFYQKNQDNAMFNSPNAFNNPSNAGEQTKWNTPNAGPEFNSPFDQNNFKQFAKSNDTGRTIGGLILLILGLYFLLRQFDVIPQWFNIFKIYKLWPLAIVAVGISLIFRNQRRTEWDNFKKTTEEAQRNAEAKPPVQDDVASTDKKEPEQPGA</sequence>
<dbReference type="PANTHER" id="PTHR33885:SF3">
    <property type="entry name" value="PHAGE SHOCK PROTEIN C"/>
    <property type="match status" value="1"/>
</dbReference>
<evidence type="ECO:0000259" key="8">
    <source>
        <dbReference type="Pfam" id="PF04024"/>
    </source>
</evidence>
<feature type="transmembrane region" description="Helical" evidence="7">
    <location>
        <begin position="159"/>
        <end position="179"/>
    </location>
</feature>
<dbReference type="InterPro" id="IPR043726">
    <property type="entry name" value="LiaI-LiaF-like_TM1"/>
</dbReference>
<dbReference type="Proteomes" id="UP001336835">
    <property type="component" value="Unassembled WGS sequence"/>
</dbReference>
<accession>A0ABU7I6V6</accession>
<evidence type="ECO:0000256" key="3">
    <source>
        <dbReference type="ARBA" id="ARBA00022692"/>
    </source>
</evidence>
<evidence type="ECO:0000256" key="6">
    <source>
        <dbReference type="SAM" id="MobiDB-lite"/>
    </source>
</evidence>
<keyword evidence="5 7" id="KW-0472">Membrane</keyword>
<comment type="caution">
    <text evidence="10">The sequence shown here is derived from an EMBL/GenBank/DDBJ whole genome shotgun (WGS) entry which is preliminary data.</text>
</comment>
<feature type="domain" description="LiaI-LiaF-like transmembrane region" evidence="9">
    <location>
        <begin position="133"/>
        <end position="178"/>
    </location>
</feature>
<dbReference type="Pfam" id="PF04024">
    <property type="entry name" value="PspC"/>
    <property type="match status" value="1"/>
</dbReference>
<dbReference type="PANTHER" id="PTHR33885">
    <property type="entry name" value="PHAGE SHOCK PROTEIN C"/>
    <property type="match status" value="1"/>
</dbReference>
<evidence type="ECO:0000313" key="10">
    <source>
        <dbReference type="EMBL" id="MEE1945207.1"/>
    </source>
</evidence>
<feature type="compositionally biased region" description="Basic and acidic residues" evidence="6">
    <location>
        <begin position="190"/>
        <end position="202"/>
    </location>
</feature>
<name>A0ABU7I6V6_9SPHI</name>
<evidence type="ECO:0000256" key="7">
    <source>
        <dbReference type="SAM" id="Phobius"/>
    </source>
</evidence>
<evidence type="ECO:0000256" key="1">
    <source>
        <dbReference type="ARBA" id="ARBA00004162"/>
    </source>
</evidence>
<keyword evidence="4 7" id="KW-1133">Transmembrane helix</keyword>
<dbReference type="EMBL" id="JAZDQT010000001">
    <property type="protein sequence ID" value="MEE1945207.1"/>
    <property type="molecule type" value="Genomic_DNA"/>
</dbReference>
<feature type="transmembrane region" description="Helical" evidence="7">
    <location>
        <begin position="129"/>
        <end position="147"/>
    </location>
</feature>
<evidence type="ECO:0000256" key="5">
    <source>
        <dbReference type="ARBA" id="ARBA00023136"/>
    </source>
</evidence>
<comment type="subcellular location">
    <subcellularLocation>
        <location evidence="1">Cell membrane</location>
        <topology evidence="1">Single-pass membrane protein</topology>
    </subcellularLocation>
</comment>
<evidence type="ECO:0000256" key="2">
    <source>
        <dbReference type="ARBA" id="ARBA00022475"/>
    </source>
</evidence>
<reference evidence="10 11" key="1">
    <citation type="submission" date="2024-01" db="EMBL/GenBank/DDBJ databases">
        <title>Pedobacter sp. nov., isolated from fresh soil.</title>
        <authorList>
            <person name="Le N.T.T."/>
        </authorList>
    </citation>
    <scope>NUCLEOTIDE SEQUENCE [LARGE SCALE GENOMIC DNA]</scope>
    <source>
        <strain evidence="10 11">KR3-3</strain>
    </source>
</reference>
<feature type="region of interest" description="Disordered" evidence="6">
    <location>
        <begin position="190"/>
        <end position="224"/>
    </location>
</feature>
<dbReference type="InterPro" id="IPR052027">
    <property type="entry name" value="PspC"/>
</dbReference>
<evidence type="ECO:0000259" key="9">
    <source>
        <dbReference type="Pfam" id="PF18917"/>
    </source>
</evidence>
<keyword evidence="2" id="KW-1003">Cell membrane</keyword>
<dbReference type="RefSeq" id="WP_330107555.1">
    <property type="nucleotide sequence ID" value="NZ_JAZDQT010000001.1"/>
</dbReference>
<feature type="transmembrane region" description="Helical" evidence="7">
    <location>
        <begin position="34"/>
        <end position="58"/>
    </location>
</feature>
<gene>
    <name evidence="10" type="ORF">VRU48_08815</name>
</gene>
<feature type="domain" description="Phage shock protein PspC N-terminal" evidence="8">
    <location>
        <begin position="3"/>
        <end position="60"/>
    </location>
</feature>
<keyword evidence="3 7" id="KW-0812">Transmembrane</keyword>
<protein>
    <submittedName>
        <fullName evidence="10">PspC domain-containing protein</fullName>
    </submittedName>
</protein>
<organism evidence="10 11">
    <name type="scientific">Pedobacter albus</name>
    <dbReference type="NCBI Taxonomy" id="3113905"/>
    <lineage>
        <taxon>Bacteria</taxon>
        <taxon>Pseudomonadati</taxon>
        <taxon>Bacteroidota</taxon>
        <taxon>Sphingobacteriia</taxon>
        <taxon>Sphingobacteriales</taxon>
        <taxon>Sphingobacteriaceae</taxon>
        <taxon>Pedobacter</taxon>
    </lineage>
</organism>
<evidence type="ECO:0000256" key="4">
    <source>
        <dbReference type="ARBA" id="ARBA00022989"/>
    </source>
</evidence>